<keyword evidence="11 15" id="KW-0234">DNA repair</keyword>
<dbReference type="Gene3D" id="3.40.50.300">
    <property type="entry name" value="P-loop containing nucleotide triphosphate hydrolases"/>
    <property type="match status" value="2"/>
</dbReference>
<comment type="miscellaneous">
    <text evidence="15">In the RecBCD complex, RecB has a slow 3'-5' helicase, an exonuclease activity and loads RecA onto ssDNA, RecD has a fast 5'-3' helicase activity, while RecC stimulates the ATPase and processivity of the RecB helicase and contributes to recognition of the Chi site.</text>
</comment>
<dbReference type="CDD" id="cd22352">
    <property type="entry name" value="RecB_C-like"/>
    <property type="match status" value="1"/>
</dbReference>
<dbReference type="GO" id="GO:0005524">
    <property type="term" value="F:ATP binding"/>
    <property type="evidence" value="ECO:0007669"/>
    <property type="project" value="UniProtKB-UniRule"/>
</dbReference>
<keyword evidence="5 15" id="KW-0378">Hydrolase</keyword>
<comment type="catalytic activity">
    <reaction evidence="14 15">
        <text>ATP + H2O = ADP + phosphate + H(+)</text>
        <dbReference type="Rhea" id="RHEA:13065"/>
        <dbReference type="ChEBI" id="CHEBI:15377"/>
        <dbReference type="ChEBI" id="CHEBI:15378"/>
        <dbReference type="ChEBI" id="CHEBI:30616"/>
        <dbReference type="ChEBI" id="CHEBI:43474"/>
        <dbReference type="ChEBI" id="CHEBI:456216"/>
        <dbReference type="EC" id="5.6.2.4"/>
    </reaction>
</comment>
<evidence type="ECO:0000256" key="3">
    <source>
        <dbReference type="ARBA" id="ARBA00022741"/>
    </source>
</evidence>
<keyword evidence="2 15" id="KW-0479">Metal-binding</keyword>
<dbReference type="GO" id="GO:0000724">
    <property type="term" value="P:double-strand break repair via homologous recombination"/>
    <property type="evidence" value="ECO:0007669"/>
    <property type="project" value="UniProtKB-UniRule"/>
</dbReference>
<dbReference type="EMBL" id="VJOO01000007">
    <property type="protein sequence ID" value="TSE37335.1"/>
    <property type="molecule type" value="Genomic_DNA"/>
</dbReference>
<dbReference type="Pfam" id="PF13361">
    <property type="entry name" value="UvrD_C"/>
    <property type="match status" value="1"/>
</dbReference>
<evidence type="ECO:0000256" key="5">
    <source>
        <dbReference type="ARBA" id="ARBA00022801"/>
    </source>
</evidence>
<dbReference type="Gene3D" id="3.90.320.10">
    <property type="match status" value="1"/>
</dbReference>
<name>A0A554XNC6_9BURK</name>
<feature type="active site" description="For nuclease activity" evidence="15">
    <location>
        <position position="1162"/>
    </location>
</feature>
<dbReference type="GO" id="GO:0043138">
    <property type="term" value="F:3'-5' DNA helicase activity"/>
    <property type="evidence" value="ECO:0007669"/>
    <property type="project" value="UniProtKB-UniRule"/>
</dbReference>
<comment type="caution">
    <text evidence="20">The sequence shown here is derived from an EMBL/GenBank/DDBJ whole genome shotgun (WGS) entry which is preliminary data.</text>
</comment>
<evidence type="ECO:0000256" key="17">
    <source>
        <dbReference type="SAM" id="MobiDB-lite"/>
    </source>
</evidence>
<dbReference type="InterPro" id="IPR014016">
    <property type="entry name" value="UvrD-like_ATP-bd"/>
</dbReference>
<feature type="domain" description="UvrD-like helicase C-terminal" evidence="19">
    <location>
        <begin position="474"/>
        <end position="795"/>
    </location>
</feature>
<feature type="binding site" evidence="15">
    <location>
        <position position="1162"/>
    </location>
    <ligand>
        <name>Mg(2+)</name>
        <dbReference type="ChEBI" id="CHEBI:18420"/>
    </ligand>
</feature>
<dbReference type="InterPro" id="IPR027417">
    <property type="entry name" value="P-loop_NTPase"/>
</dbReference>
<feature type="region of interest" description="Disordered" evidence="17">
    <location>
        <begin position="977"/>
        <end position="1005"/>
    </location>
</feature>
<dbReference type="InterPro" id="IPR011335">
    <property type="entry name" value="Restrct_endonuc-II-like"/>
</dbReference>
<dbReference type="PROSITE" id="PS51198">
    <property type="entry name" value="UVRD_HELICASE_ATP_BIND"/>
    <property type="match status" value="1"/>
</dbReference>
<evidence type="ECO:0000259" key="19">
    <source>
        <dbReference type="PROSITE" id="PS51217"/>
    </source>
</evidence>
<dbReference type="NCBIfam" id="TIGR00609">
    <property type="entry name" value="recB"/>
    <property type="match status" value="1"/>
</dbReference>
<feature type="binding site" evidence="16">
    <location>
        <begin position="23"/>
        <end position="30"/>
    </location>
    <ligand>
        <name>ATP</name>
        <dbReference type="ChEBI" id="CHEBI:30616"/>
    </ligand>
</feature>
<dbReference type="GO" id="GO:0009338">
    <property type="term" value="C:exodeoxyribonuclease V complex"/>
    <property type="evidence" value="ECO:0007669"/>
    <property type="project" value="TreeGrafter"/>
</dbReference>
<protein>
    <recommendedName>
        <fullName evidence="15">RecBCD enzyme subunit RecB</fullName>
        <ecNumber evidence="15">3.1.11.5</ecNumber>
        <ecNumber evidence="15">5.6.2.4</ecNumber>
    </recommendedName>
    <alternativeName>
        <fullName evidence="15">DNA 3'-5' helicase subunit RecB</fullName>
    </alternativeName>
    <alternativeName>
        <fullName evidence="15">Exonuclease V subunit RecB</fullName>
        <shortName evidence="15">ExoV subunit RecB</shortName>
    </alternativeName>
    <alternativeName>
        <fullName evidence="15">Helicase/nuclease RecBCD subunit RecB</fullName>
    </alternativeName>
</protein>
<dbReference type="InterPro" id="IPR011604">
    <property type="entry name" value="PDDEXK-like_dom_sf"/>
</dbReference>
<dbReference type="SUPFAM" id="SSF52540">
    <property type="entry name" value="P-loop containing nucleoside triphosphate hydrolases"/>
    <property type="match status" value="1"/>
</dbReference>
<keyword evidence="3 15" id="KW-0547">Nucleotide-binding</keyword>
<dbReference type="GO" id="GO:0003677">
    <property type="term" value="F:DNA binding"/>
    <property type="evidence" value="ECO:0007669"/>
    <property type="project" value="UniProtKB-UniRule"/>
</dbReference>
<keyword evidence="10 15" id="KW-0238">DNA-binding</keyword>
<feature type="region of interest" description="DNA-binding and helicase activity, interacts with RecC" evidence="15">
    <location>
        <begin position="1"/>
        <end position="905"/>
    </location>
</feature>
<evidence type="ECO:0000256" key="15">
    <source>
        <dbReference type="HAMAP-Rule" id="MF_01485"/>
    </source>
</evidence>
<dbReference type="Gene3D" id="1.10.3170.10">
    <property type="entry name" value="Recbcd, chain B, domain 2"/>
    <property type="match status" value="1"/>
</dbReference>
<dbReference type="GO" id="GO:0016887">
    <property type="term" value="F:ATP hydrolysis activity"/>
    <property type="evidence" value="ECO:0007669"/>
    <property type="project" value="RHEA"/>
</dbReference>
<dbReference type="Proteomes" id="UP000316388">
    <property type="component" value="Unassembled WGS sequence"/>
</dbReference>
<comment type="catalytic activity">
    <reaction evidence="15">
        <text>Exonucleolytic cleavage (in the presence of ATP) in either 5'- to 3'- or 3'- to 5'-direction to yield 5'-phosphooligonucleotides.</text>
        <dbReference type="EC" id="3.1.11.5"/>
    </reaction>
</comment>
<evidence type="ECO:0000259" key="18">
    <source>
        <dbReference type="PROSITE" id="PS51198"/>
    </source>
</evidence>
<evidence type="ECO:0000256" key="14">
    <source>
        <dbReference type="ARBA" id="ARBA00048988"/>
    </source>
</evidence>
<evidence type="ECO:0000256" key="4">
    <source>
        <dbReference type="ARBA" id="ARBA00022763"/>
    </source>
</evidence>
<evidence type="ECO:0000256" key="8">
    <source>
        <dbReference type="ARBA" id="ARBA00022840"/>
    </source>
</evidence>
<evidence type="ECO:0000313" key="21">
    <source>
        <dbReference type="Proteomes" id="UP000316388"/>
    </source>
</evidence>
<dbReference type="PANTHER" id="PTHR11070:SF23">
    <property type="entry name" value="RECBCD ENZYME SUBUNIT RECB"/>
    <property type="match status" value="1"/>
</dbReference>
<dbReference type="EC" id="3.1.11.5" evidence="15"/>
<gene>
    <name evidence="15 20" type="primary">recB</name>
    <name evidence="20" type="ORF">Tfont_01032</name>
</gene>
<reference evidence="20 21" key="1">
    <citation type="submission" date="2019-07" db="EMBL/GenBank/DDBJ databases">
        <title>Tepidimonas fonticaldi AT-A2 draft genome.</title>
        <authorList>
            <person name="Da Costa M.S."/>
            <person name="Froufe H.J.C."/>
            <person name="Egas C."/>
            <person name="Albuquerque L."/>
        </authorList>
    </citation>
    <scope>NUCLEOTIDE SEQUENCE [LARGE SCALE GENOMIC DNA]</scope>
    <source>
        <strain evidence="20 21">AT-A2</strain>
    </source>
</reference>
<dbReference type="HAMAP" id="MF_01485">
    <property type="entry name" value="RecB"/>
    <property type="match status" value="1"/>
</dbReference>
<evidence type="ECO:0000256" key="10">
    <source>
        <dbReference type="ARBA" id="ARBA00023125"/>
    </source>
</evidence>
<keyword evidence="6 15" id="KW-0347">Helicase</keyword>
<evidence type="ECO:0000256" key="2">
    <source>
        <dbReference type="ARBA" id="ARBA00022723"/>
    </source>
</evidence>
<keyword evidence="8 15" id="KW-0067">ATP-binding</keyword>
<feature type="domain" description="UvrD-like helicase ATP-binding" evidence="18">
    <location>
        <begin position="2"/>
        <end position="473"/>
    </location>
</feature>
<keyword evidence="1 15" id="KW-0540">Nuclease</keyword>
<keyword evidence="7 15" id="KW-0269">Exonuclease</keyword>
<comment type="similarity">
    <text evidence="15">Belongs to the helicase family. UvrD subfamily.</text>
</comment>
<dbReference type="AlphaFoldDB" id="A0A554XNC6"/>
<dbReference type="InterPro" id="IPR014017">
    <property type="entry name" value="DNA_helicase_UvrD-like_C"/>
</dbReference>
<dbReference type="InterPro" id="IPR038726">
    <property type="entry name" value="PDDEXK_AddAB-type"/>
</dbReference>
<comment type="subunit">
    <text evidence="15">Heterotrimer of RecB, RecC and RecD. All subunits contribute to DNA-binding. Interacts with RecA.</text>
</comment>
<evidence type="ECO:0000256" key="16">
    <source>
        <dbReference type="PROSITE-ProRule" id="PRU00560"/>
    </source>
</evidence>
<dbReference type="GO" id="GO:0000287">
    <property type="term" value="F:magnesium ion binding"/>
    <property type="evidence" value="ECO:0007669"/>
    <property type="project" value="UniProtKB-UniRule"/>
</dbReference>
<evidence type="ECO:0000256" key="12">
    <source>
        <dbReference type="ARBA" id="ARBA00023235"/>
    </source>
</evidence>
<dbReference type="EC" id="5.6.2.4" evidence="15"/>
<feature type="binding site" evidence="15">
    <location>
        <position position="1027"/>
    </location>
    <ligand>
        <name>Mg(2+)</name>
        <dbReference type="ChEBI" id="CHEBI:18420"/>
    </ligand>
</feature>
<dbReference type="GO" id="GO:0005829">
    <property type="term" value="C:cytosol"/>
    <property type="evidence" value="ECO:0007669"/>
    <property type="project" value="TreeGrafter"/>
</dbReference>
<evidence type="ECO:0000256" key="1">
    <source>
        <dbReference type="ARBA" id="ARBA00022722"/>
    </source>
</evidence>
<evidence type="ECO:0000256" key="13">
    <source>
        <dbReference type="ARBA" id="ARBA00034617"/>
    </source>
</evidence>
<comment type="cofactor">
    <cofactor evidence="15">
        <name>Mg(2+)</name>
        <dbReference type="ChEBI" id="CHEBI:18420"/>
    </cofactor>
    <text evidence="15">Binds 1 Mg(2+) ion per subunit.</text>
</comment>
<proteinExistence type="inferred from homology"/>
<comment type="catalytic activity">
    <reaction evidence="13 15">
        <text>Couples ATP hydrolysis with the unwinding of duplex DNA by translocating in the 3'-5' direction.</text>
        <dbReference type="EC" id="5.6.2.4"/>
    </reaction>
</comment>
<keyword evidence="9 15" id="KW-0460">Magnesium</keyword>
<sequence>MRADLPHLDALTLPLAGSQLIEASAGSGKTWTMALLAVRLVLGASPGEAGPPPLSPRQILVVTFTDAATQELRSRIQARLLQAAAVFGGEALDPTDAAVERLLALRDRYPPTQWPSLARRLSEAADALDEAPISTLHGWCQRILREQALLSGEPFQPRILQDTAALRLEAVRDWWRLHVLPLDEADAAQVLDVWSSPDGLDKAIKDLLEHAELWAARDPGLPTRSLSDVLRQAEATRAQALAALKAPWPAWIDEAEAVLERHDLLKHLSTQKPTVRDWFEKLRQWANTPEATQPNRSKDARQRMTLDHLRAKAGSLPPEVEALPLLHELPQLQARLAALPGVQGALTRHAAVWVAQRMRAQLRAAEQLTFDEMLRRVDEALAGPQGAALAQRLRQQQPVALVDEFQDTDPRQWRILQAIYRPEQPPPGTALLLIGDPKQAIYAFRHADIHSYLQARAACAGRIWSLAVNHRSSTAMVQAVNALFGHAERTLPDGAFGFARDGVQPVPFLPARPAGQAERWRDDDAASGAALTFALWRPETDRLTRDDVRERLAAACAATVARWLAGSAAGRCGFERDGRRRPLQPQDLAILVNDGQEAQAVARALRRHGLASAYRSERASVWDGPEADDLQAWLHACAHPHDRDALAHALLTPALGLDAAALAALLRDEDAWDTTLEHFAHYHALWQRHGVLAAVRALMHDFGVAARLLARPADHPSPGARALADLLHMAEWLQQAARQRGRGGVEATLALLRLARQEGAAPSPAGDDPTLTGVERRLDGTPQAIPVITVHKAKGLQFPIVLLPFAGRARPLDDKYNRPRVLRWHDDAGHAHVTLPDEGEAWRQALERAERERLLEDTRKLYVALTRAVHLTWVGVALEPGLASSALARLLGLQGADAATLAEQTPTRLDEVAAASGGTIACTGLADDKTAPTARASTPAVMPTRPAAWAHVARPRRGPSWWIASYSALARAAHEAPAGADAATEAHVGDDDPGASAPDATGLRDEAPATAPWHRWPRGAQPGVALHALLETCQRHGWPAGAPDALQPLAQRTLQGLGWAPERLPADAGDLARWAHAIGDAALPLPGSAGVRLRDLTHAEPEVPFWLRIDAAAEARALDRLLLAHVAPGQPRPALAAVTLHGMLKGFMDLVFEHDGRYWVLDHKSNALGPDDAAYHAAAVQAEVLRQRYDAQAALYLLALHRWLAQRLGRRYDPVRHLGGALCVFWRGVAAPGAGIWQLTQPWPLVQRLEALFTGAEVTA</sequence>
<accession>A0A554XNC6</accession>
<dbReference type="Pfam" id="PF00580">
    <property type="entry name" value="UvrD-helicase"/>
    <property type="match status" value="1"/>
</dbReference>
<comment type="domain">
    <text evidence="15">The C-terminal domain has nuclease activity and interacts with RecD. It interacts with RecA, facilitating its loading onto ssDNA.</text>
</comment>
<dbReference type="Pfam" id="PF12705">
    <property type="entry name" value="PDDEXK_1"/>
    <property type="match status" value="1"/>
</dbReference>
<evidence type="ECO:0000256" key="6">
    <source>
        <dbReference type="ARBA" id="ARBA00022806"/>
    </source>
</evidence>
<comment type="domain">
    <text evidence="15">The N-terminal DNA-binding domain is a ssDNA-dependent ATPase and has ATP-dependent 3'-5' helicase function. This domain interacts with RecC.</text>
</comment>
<dbReference type="PANTHER" id="PTHR11070">
    <property type="entry name" value="UVRD / RECB / PCRA DNA HELICASE FAMILY MEMBER"/>
    <property type="match status" value="1"/>
</dbReference>
<feature type="binding site" evidence="15">
    <location>
        <position position="1149"/>
    </location>
    <ligand>
        <name>Mg(2+)</name>
        <dbReference type="ChEBI" id="CHEBI:18420"/>
    </ligand>
</feature>
<dbReference type="InterPro" id="IPR000212">
    <property type="entry name" value="DNA_helicase_UvrD/REP"/>
</dbReference>
<evidence type="ECO:0000256" key="7">
    <source>
        <dbReference type="ARBA" id="ARBA00022839"/>
    </source>
</evidence>
<dbReference type="RefSeq" id="WP_143968653.1">
    <property type="nucleotide sequence ID" value="NZ_VJOO01000007.1"/>
</dbReference>
<organism evidence="20 21">
    <name type="scientific">Tepidimonas fonticaldi</name>
    <dbReference type="NCBI Taxonomy" id="1101373"/>
    <lineage>
        <taxon>Bacteria</taxon>
        <taxon>Pseudomonadati</taxon>
        <taxon>Pseudomonadota</taxon>
        <taxon>Betaproteobacteria</taxon>
        <taxon>Burkholderiales</taxon>
        <taxon>Tepidimonas</taxon>
    </lineage>
</organism>
<keyword evidence="4 15" id="KW-0227">DNA damage</keyword>
<dbReference type="GO" id="GO:0008854">
    <property type="term" value="F:exodeoxyribonuclease V activity"/>
    <property type="evidence" value="ECO:0007669"/>
    <property type="project" value="UniProtKB-EC"/>
</dbReference>
<evidence type="ECO:0000313" key="20">
    <source>
        <dbReference type="EMBL" id="TSE37335.1"/>
    </source>
</evidence>
<dbReference type="SUPFAM" id="SSF52980">
    <property type="entry name" value="Restriction endonuclease-like"/>
    <property type="match status" value="1"/>
</dbReference>
<feature type="compositionally biased region" description="Low complexity" evidence="17">
    <location>
        <begin position="977"/>
        <end position="986"/>
    </location>
</feature>
<comment type="function">
    <text evidence="15">A helicase/nuclease that prepares dsDNA breaks (DSB) for recombinational DNA repair. Binds to DSBs and unwinds DNA via a highly rapid and processive ATP-dependent bidirectional helicase activity. Unwinds dsDNA until it encounters a Chi (crossover hotspot instigator) sequence from the 3' direction. Cuts ssDNA a few nucleotides 3' to the Chi site. The properties and activities of the enzyme are changed at Chi. The Chi-altered holoenzyme produces a long 3'-ssDNA overhang and facilitates RecA-binding to the ssDNA for homologous DNA recombination and repair. Holoenzyme degrades any linearized DNA that is unable to undergo homologous recombination. In the holoenzyme this subunit contributes ATPase, 3'-5' helicase, exonuclease activity and loads RecA onto ssDNA.</text>
</comment>
<dbReference type="Gene3D" id="1.10.486.10">
    <property type="entry name" value="PCRA, domain 4"/>
    <property type="match status" value="1"/>
</dbReference>
<evidence type="ECO:0000256" key="11">
    <source>
        <dbReference type="ARBA" id="ARBA00023204"/>
    </source>
</evidence>
<dbReference type="PROSITE" id="PS51217">
    <property type="entry name" value="UVRD_HELICASE_CTER"/>
    <property type="match status" value="1"/>
</dbReference>
<feature type="region of interest" description="Nuclease activity, interacts with RecD and RecA" evidence="15">
    <location>
        <begin position="960"/>
        <end position="1260"/>
    </location>
</feature>
<keyword evidence="12 15" id="KW-0413">Isomerase</keyword>
<dbReference type="InterPro" id="IPR004586">
    <property type="entry name" value="RecB"/>
</dbReference>
<evidence type="ECO:0000256" key="9">
    <source>
        <dbReference type="ARBA" id="ARBA00022842"/>
    </source>
</evidence>